<evidence type="ECO:0000313" key="1">
    <source>
        <dbReference type="EMBL" id="SJL17722.1"/>
    </source>
</evidence>
<accession>A0A284S9Q1</accession>
<name>A0A284S9Q1_ARMOS</name>
<reference evidence="2" key="1">
    <citation type="journal article" date="2017" name="Nat. Ecol. Evol.">
        <title>Genome expansion and lineage-specific genetic innovations in the forest pathogenic fungi Armillaria.</title>
        <authorList>
            <person name="Sipos G."/>
            <person name="Prasanna A.N."/>
            <person name="Walter M.C."/>
            <person name="O'Connor E."/>
            <person name="Balint B."/>
            <person name="Krizsan K."/>
            <person name="Kiss B."/>
            <person name="Hess J."/>
            <person name="Varga T."/>
            <person name="Slot J."/>
            <person name="Riley R."/>
            <person name="Boka B."/>
            <person name="Rigling D."/>
            <person name="Barry K."/>
            <person name="Lee J."/>
            <person name="Mihaltcheva S."/>
            <person name="LaButti K."/>
            <person name="Lipzen A."/>
            <person name="Waldron R."/>
            <person name="Moloney N.M."/>
            <person name="Sperisen C."/>
            <person name="Kredics L."/>
            <person name="Vagvoelgyi C."/>
            <person name="Patrignani A."/>
            <person name="Fitzpatrick D."/>
            <person name="Nagy I."/>
            <person name="Doyle S."/>
            <person name="Anderson J.B."/>
            <person name="Grigoriev I.V."/>
            <person name="Gueldener U."/>
            <person name="Muensterkoetter M."/>
            <person name="Nagy L.G."/>
        </authorList>
    </citation>
    <scope>NUCLEOTIDE SEQUENCE [LARGE SCALE GENOMIC DNA]</scope>
    <source>
        <strain evidence="2">C18/9</strain>
    </source>
</reference>
<organism evidence="1 2">
    <name type="scientific">Armillaria ostoyae</name>
    <name type="common">Armillaria root rot fungus</name>
    <dbReference type="NCBI Taxonomy" id="47428"/>
    <lineage>
        <taxon>Eukaryota</taxon>
        <taxon>Fungi</taxon>
        <taxon>Dikarya</taxon>
        <taxon>Basidiomycota</taxon>
        <taxon>Agaricomycotina</taxon>
        <taxon>Agaricomycetes</taxon>
        <taxon>Agaricomycetidae</taxon>
        <taxon>Agaricales</taxon>
        <taxon>Marasmiineae</taxon>
        <taxon>Physalacriaceae</taxon>
        <taxon>Armillaria</taxon>
    </lineage>
</organism>
<protein>
    <submittedName>
        <fullName evidence="1">Uncharacterized protein</fullName>
    </submittedName>
</protein>
<keyword evidence="2" id="KW-1185">Reference proteome</keyword>
<evidence type="ECO:0000313" key="2">
    <source>
        <dbReference type="Proteomes" id="UP000219338"/>
    </source>
</evidence>
<sequence length="116" mass="12636">MQSPGNGIIFQAIVNYSLETAILHKMGQIPTTFIVQHSTACTPSDCGSLVLYVRTLVRSCSASGGTSTRYGLLVKKSVCGMRTAEISYFFIGINASHRARSKGEPFCHLSHIRLQL</sequence>
<dbReference type="EMBL" id="FUEG01000047">
    <property type="protein sequence ID" value="SJL17722.1"/>
    <property type="molecule type" value="Genomic_DNA"/>
</dbReference>
<proteinExistence type="predicted"/>
<gene>
    <name evidence="1" type="ORF">ARMOST_21283</name>
</gene>
<dbReference type="AlphaFoldDB" id="A0A284S9Q1"/>
<dbReference type="Proteomes" id="UP000219338">
    <property type="component" value="Unassembled WGS sequence"/>
</dbReference>